<dbReference type="SMART" id="SM00470">
    <property type="entry name" value="ParB"/>
    <property type="match status" value="1"/>
</dbReference>
<reference evidence="4 5" key="1">
    <citation type="journal article" date="2006" name="Proc. Natl. Acad. Sci. U.S.A.">
        <title>Genomic analysis of the uncultivated marine crenarchaeote Cenarchaeum symbiosum.</title>
        <authorList>
            <person name="Hallam S.J."/>
            <person name="Konstantinidis K.T."/>
            <person name="Putnam N."/>
            <person name="Schleper C."/>
            <person name="Watanabe Y."/>
            <person name="Sugahara J."/>
            <person name="Preston C."/>
            <person name="de la Torre J."/>
            <person name="Richardson P.M."/>
            <person name="DeLong E.F."/>
        </authorList>
    </citation>
    <scope>NUCLEOTIDE SEQUENCE [LARGE SCALE GENOMIC DNA]</scope>
    <source>
        <strain evidence="5">A</strain>
    </source>
</reference>
<dbReference type="Pfam" id="PF17762">
    <property type="entry name" value="HTH_ParB"/>
    <property type="match status" value="1"/>
</dbReference>
<keyword evidence="2" id="KW-0159">Chromosome partition</keyword>
<dbReference type="NCBIfam" id="TIGR00180">
    <property type="entry name" value="parB_part"/>
    <property type="match status" value="1"/>
</dbReference>
<proteinExistence type="inferred from homology"/>
<feature type="domain" description="ParB-like N-terminal" evidence="3">
    <location>
        <begin position="1"/>
        <end position="85"/>
    </location>
</feature>
<dbReference type="FunFam" id="1.10.10.2830:FF:000001">
    <property type="entry name" value="Chromosome partitioning protein ParB"/>
    <property type="match status" value="1"/>
</dbReference>
<dbReference type="EMBL" id="DP000238">
    <property type="protein sequence ID" value="ABK77083.1"/>
    <property type="molecule type" value="Genomic_DNA"/>
</dbReference>
<keyword evidence="5" id="KW-1185">Reference proteome</keyword>
<dbReference type="SUPFAM" id="SSF109709">
    <property type="entry name" value="KorB DNA-binding domain-like"/>
    <property type="match status" value="1"/>
</dbReference>
<dbReference type="Pfam" id="PF02195">
    <property type="entry name" value="ParB_N"/>
    <property type="match status" value="1"/>
</dbReference>
<evidence type="ECO:0000256" key="1">
    <source>
        <dbReference type="ARBA" id="ARBA00006295"/>
    </source>
</evidence>
<dbReference type="InterPro" id="IPR041468">
    <property type="entry name" value="HTH_ParB/Spo0J"/>
</dbReference>
<dbReference type="GO" id="GO:0005694">
    <property type="term" value="C:chromosome"/>
    <property type="evidence" value="ECO:0007669"/>
    <property type="project" value="TreeGrafter"/>
</dbReference>
<evidence type="ECO:0000313" key="4">
    <source>
        <dbReference type="EMBL" id="ABK77083.1"/>
    </source>
</evidence>
<evidence type="ECO:0000259" key="3">
    <source>
        <dbReference type="SMART" id="SM00470"/>
    </source>
</evidence>
<dbReference type="STRING" id="414004.CENSYa_0449"/>
<name>A0RUR6_CENSY</name>
<protein>
    <submittedName>
        <fullName evidence="4">Transcriptional regulator</fullName>
    </submittedName>
</protein>
<organism evidence="4 5">
    <name type="scientific">Cenarchaeum symbiosum (strain A)</name>
    <dbReference type="NCBI Taxonomy" id="414004"/>
    <lineage>
        <taxon>Archaea</taxon>
        <taxon>Nitrososphaerota</taxon>
        <taxon>Candidatus Cenarchaeales</taxon>
        <taxon>Candidatus Cenarchaeaceae</taxon>
        <taxon>Candidatus Cenarchaeum</taxon>
    </lineage>
</organism>
<dbReference type="KEGG" id="csy:CENSYa_0449"/>
<dbReference type="InterPro" id="IPR050336">
    <property type="entry name" value="Chromosome_partition/occlusion"/>
</dbReference>
<dbReference type="PATRIC" id="fig|414004.10.peg.408"/>
<sequence>MIRPSRYTLRYARPSGSGIEDLRASIREQGLLQPILIRPQDHGFEIVAGHRRFAACRSLRWRVIPCRIRELTDRQAYEVQLAENIQRKSMDPIEEAEAYRRYVTEYGWGGVGELGKRIGKSEEYVSHRMQLLRLPEDLRERVAGGGMGVSQALELAGADEPLRTELAAEMASGGLTVRQIRDAKRRVAREPKPDGGTRSAAILNRGNLALKITLSRIDDLIEDARAVGPKERAELVRFLMELRLQTHSMIDETLKYKKRRPGRA</sequence>
<dbReference type="HOGENOM" id="CLU_023853_0_1_2"/>
<dbReference type="Gene3D" id="1.10.10.2830">
    <property type="match status" value="1"/>
</dbReference>
<gene>
    <name evidence="4" type="ordered locus">CENSYa_0449</name>
</gene>
<evidence type="ECO:0000313" key="5">
    <source>
        <dbReference type="Proteomes" id="UP000000758"/>
    </source>
</evidence>
<accession>A0RUR6</accession>
<dbReference type="SUPFAM" id="SSF110849">
    <property type="entry name" value="ParB/Sulfiredoxin"/>
    <property type="match status" value="1"/>
</dbReference>
<dbReference type="Proteomes" id="UP000000758">
    <property type="component" value="Chromosome"/>
</dbReference>
<dbReference type="Gene3D" id="3.90.1530.30">
    <property type="match status" value="1"/>
</dbReference>
<dbReference type="GO" id="GO:0003677">
    <property type="term" value="F:DNA binding"/>
    <property type="evidence" value="ECO:0007669"/>
    <property type="project" value="InterPro"/>
</dbReference>
<dbReference type="InterPro" id="IPR036086">
    <property type="entry name" value="ParB/Sulfiredoxin_sf"/>
</dbReference>
<dbReference type="InterPro" id="IPR004437">
    <property type="entry name" value="ParB/RepB/Spo0J"/>
</dbReference>
<dbReference type="AlphaFoldDB" id="A0RUR6"/>
<dbReference type="PANTHER" id="PTHR33375:SF1">
    <property type="entry name" value="CHROMOSOME-PARTITIONING PROTEIN PARB-RELATED"/>
    <property type="match status" value="1"/>
</dbReference>
<comment type="similarity">
    <text evidence="1">Belongs to the ParB family.</text>
</comment>
<dbReference type="GO" id="GO:0007059">
    <property type="term" value="P:chromosome segregation"/>
    <property type="evidence" value="ECO:0007669"/>
    <property type="project" value="UniProtKB-KW"/>
</dbReference>
<dbReference type="CDD" id="cd16396">
    <property type="entry name" value="Noc_N"/>
    <property type="match status" value="1"/>
</dbReference>
<evidence type="ECO:0000256" key="2">
    <source>
        <dbReference type="ARBA" id="ARBA00022829"/>
    </source>
</evidence>
<dbReference type="EnsemblBacteria" id="ABK77083">
    <property type="protein sequence ID" value="ABK77083"/>
    <property type="gene ID" value="CENSYa_0449"/>
</dbReference>
<dbReference type="InterPro" id="IPR003115">
    <property type="entry name" value="ParB_N"/>
</dbReference>
<dbReference type="PANTHER" id="PTHR33375">
    <property type="entry name" value="CHROMOSOME-PARTITIONING PROTEIN PARB-RELATED"/>
    <property type="match status" value="1"/>
</dbReference>